<reference evidence="1 2" key="1">
    <citation type="journal article" date="2018" name="PLoS Genet.">
        <title>Population sequencing reveals clonal diversity and ancestral inbreeding in the grapevine cultivar Chardonnay.</title>
        <authorList>
            <person name="Roach M.J."/>
            <person name="Johnson D.L."/>
            <person name="Bohlmann J."/>
            <person name="van Vuuren H.J."/>
            <person name="Jones S.J."/>
            <person name="Pretorius I.S."/>
            <person name="Schmidt S.A."/>
            <person name="Borneman A.R."/>
        </authorList>
    </citation>
    <scope>NUCLEOTIDE SEQUENCE [LARGE SCALE GENOMIC DNA]</scope>
    <source>
        <strain evidence="2">cv. Chardonnay</strain>
        <tissue evidence="1">Leaf</tissue>
    </source>
</reference>
<organism evidence="1 2">
    <name type="scientific">Vitis vinifera</name>
    <name type="common">Grape</name>
    <dbReference type="NCBI Taxonomy" id="29760"/>
    <lineage>
        <taxon>Eukaryota</taxon>
        <taxon>Viridiplantae</taxon>
        <taxon>Streptophyta</taxon>
        <taxon>Embryophyta</taxon>
        <taxon>Tracheophyta</taxon>
        <taxon>Spermatophyta</taxon>
        <taxon>Magnoliopsida</taxon>
        <taxon>eudicotyledons</taxon>
        <taxon>Gunneridae</taxon>
        <taxon>Pentapetalae</taxon>
        <taxon>rosids</taxon>
        <taxon>Vitales</taxon>
        <taxon>Vitaceae</taxon>
        <taxon>Viteae</taxon>
        <taxon>Vitis</taxon>
    </lineage>
</organism>
<proteinExistence type="predicted"/>
<name>A0A438E4J1_VITVI</name>
<comment type="caution">
    <text evidence="1">The sequence shown here is derived from an EMBL/GenBank/DDBJ whole genome shotgun (WGS) entry which is preliminary data.</text>
</comment>
<accession>A0A438E4J1</accession>
<dbReference type="GO" id="GO:0005643">
    <property type="term" value="C:nuclear pore"/>
    <property type="evidence" value="ECO:0007669"/>
    <property type="project" value="UniProtKB-ARBA"/>
</dbReference>
<evidence type="ECO:0000313" key="1">
    <source>
        <dbReference type="EMBL" id="RVW42677.1"/>
    </source>
</evidence>
<gene>
    <name evidence="1" type="primary">NUP160_3</name>
    <name evidence="1" type="ORF">CK203_103886</name>
</gene>
<evidence type="ECO:0000313" key="2">
    <source>
        <dbReference type="Proteomes" id="UP000288805"/>
    </source>
</evidence>
<dbReference type="PANTHER" id="PTHR21286">
    <property type="entry name" value="NUCLEAR PORE COMPLEX PROTEIN NUP160"/>
    <property type="match status" value="1"/>
</dbReference>
<dbReference type="Proteomes" id="UP000288805">
    <property type="component" value="Unassembled WGS sequence"/>
</dbReference>
<dbReference type="PANTHER" id="PTHR21286:SF0">
    <property type="entry name" value="NUCLEAR PORE COMPLEX PROTEIN NUP160"/>
    <property type="match status" value="1"/>
</dbReference>
<dbReference type="InterPro" id="IPR021717">
    <property type="entry name" value="Nucleoporin_Nup160"/>
</dbReference>
<dbReference type="GO" id="GO:0006913">
    <property type="term" value="P:nucleocytoplasmic transport"/>
    <property type="evidence" value="ECO:0007669"/>
    <property type="project" value="UniProtKB-ARBA"/>
</dbReference>
<dbReference type="AlphaFoldDB" id="A0A438E4J1"/>
<protein>
    <submittedName>
        <fullName evidence="1">Nuclear pore complex protein NUP160</fullName>
    </submittedName>
</protein>
<sequence>MPTSRAVNIFHSTYHGKSMIQRPADIIHRKRPSAVWFPYTTIERLWCQLEEMISSGNMVDQCDKLKKLLHEALLRHLNLLKVDSDDALSSSVR</sequence>
<dbReference type="EMBL" id="QGNW01001396">
    <property type="protein sequence ID" value="RVW42677.1"/>
    <property type="molecule type" value="Genomic_DNA"/>
</dbReference>